<dbReference type="GO" id="GO:0004519">
    <property type="term" value="F:endonuclease activity"/>
    <property type="evidence" value="ECO:0007669"/>
    <property type="project" value="UniProtKB-KW"/>
</dbReference>
<dbReference type="EMBL" id="SKBU01000003">
    <property type="protein sequence ID" value="TCJ20533.1"/>
    <property type="molecule type" value="Genomic_DNA"/>
</dbReference>
<dbReference type="Gene3D" id="3.90.1570.10">
    <property type="entry name" value="tt1808, chain A"/>
    <property type="match status" value="1"/>
</dbReference>
<evidence type="ECO:0000259" key="1">
    <source>
        <dbReference type="Pfam" id="PF05685"/>
    </source>
</evidence>
<keyword evidence="2" id="KW-0378">Hydrolase</keyword>
<dbReference type="Proteomes" id="UP000295244">
    <property type="component" value="Unassembled WGS sequence"/>
</dbReference>
<organism evidence="2 3">
    <name type="scientific">Rubrobacter taiwanensis</name>
    <dbReference type="NCBI Taxonomy" id="185139"/>
    <lineage>
        <taxon>Bacteria</taxon>
        <taxon>Bacillati</taxon>
        <taxon>Actinomycetota</taxon>
        <taxon>Rubrobacteria</taxon>
        <taxon>Rubrobacterales</taxon>
        <taxon>Rubrobacteraceae</taxon>
        <taxon>Rubrobacter</taxon>
    </lineage>
</organism>
<protein>
    <submittedName>
        <fullName evidence="2">Uma2 family endonuclease</fullName>
    </submittedName>
</protein>
<keyword evidence="3" id="KW-1185">Reference proteome</keyword>
<dbReference type="SUPFAM" id="SSF52980">
    <property type="entry name" value="Restriction endonuclease-like"/>
    <property type="match status" value="1"/>
</dbReference>
<keyword evidence="2" id="KW-0255">Endonuclease</keyword>
<sequence length="188" mass="20985">MLPAEVTKHRFTVEEYHKMGEAGVFGEDDRVELVDGEIVEMTPIGWRHVEAVDRIARLLWGWGEDRHRVSVQNPLVLHEYGEHQPDLMLFSEGFSRLSRLPEASDVLLVVEVADSSLSYDRAVKLPRYAAAGIPEVWIVDLTGSEGALELYAHPQAGRYLVSRRYGPGDPVVSVTVEGLSLPVDEVLP</sequence>
<feature type="domain" description="Putative restriction endonuclease" evidence="1">
    <location>
        <begin position="13"/>
        <end position="183"/>
    </location>
</feature>
<dbReference type="Pfam" id="PF05685">
    <property type="entry name" value="Uma2"/>
    <property type="match status" value="1"/>
</dbReference>
<dbReference type="OrthoDB" id="4537149at2"/>
<dbReference type="CDD" id="cd06260">
    <property type="entry name" value="DUF820-like"/>
    <property type="match status" value="1"/>
</dbReference>
<evidence type="ECO:0000313" key="2">
    <source>
        <dbReference type="EMBL" id="TCJ20533.1"/>
    </source>
</evidence>
<keyword evidence="2" id="KW-0540">Nuclease</keyword>
<dbReference type="PANTHER" id="PTHR35400:SF1">
    <property type="entry name" value="SLR1083 PROTEIN"/>
    <property type="match status" value="1"/>
</dbReference>
<evidence type="ECO:0000313" key="3">
    <source>
        <dbReference type="Proteomes" id="UP000295244"/>
    </source>
</evidence>
<dbReference type="InterPro" id="IPR011335">
    <property type="entry name" value="Restrct_endonuc-II-like"/>
</dbReference>
<gene>
    <name evidence="2" type="ORF">E0L93_01550</name>
</gene>
<name>A0A4R1BRW4_9ACTN</name>
<comment type="caution">
    <text evidence="2">The sequence shown here is derived from an EMBL/GenBank/DDBJ whole genome shotgun (WGS) entry which is preliminary data.</text>
</comment>
<dbReference type="RefSeq" id="WP_132687526.1">
    <property type="nucleotide sequence ID" value="NZ_SKBU01000003.1"/>
</dbReference>
<dbReference type="PANTHER" id="PTHR35400">
    <property type="entry name" value="SLR1083 PROTEIN"/>
    <property type="match status" value="1"/>
</dbReference>
<reference evidence="2 3" key="1">
    <citation type="submission" date="2019-03" db="EMBL/GenBank/DDBJ databases">
        <title>Whole genome sequence of a novel Rubrobacter taiwanensis strain, isolated from Yellowstone National Park.</title>
        <authorList>
            <person name="Freed S."/>
            <person name="Ramaley R.F."/>
            <person name="Kyndt J.A."/>
        </authorList>
    </citation>
    <scope>NUCLEOTIDE SEQUENCE [LARGE SCALE GENOMIC DNA]</scope>
    <source>
        <strain evidence="2 3">Yellowstone</strain>
    </source>
</reference>
<dbReference type="AlphaFoldDB" id="A0A4R1BRW4"/>
<proteinExistence type="predicted"/>
<dbReference type="InterPro" id="IPR012296">
    <property type="entry name" value="Nuclease_put_TT1808"/>
</dbReference>
<accession>A0A4R1BRW4</accession>
<dbReference type="InterPro" id="IPR008538">
    <property type="entry name" value="Uma2"/>
</dbReference>